<dbReference type="EMBL" id="FWFQ01000002">
    <property type="protein sequence ID" value="SLN16974.1"/>
    <property type="molecule type" value="Genomic_DNA"/>
</dbReference>
<gene>
    <name evidence="2" type="ORF">PSA7680_00525</name>
</gene>
<dbReference type="InterPro" id="IPR010753">
    <property type="entry name" value="DUF1330"/>
</dbReference>
<feature type="domain" description="DUF1330" evidence="1">
    <location>
        <begin position="3"/>
        <end position="95"/>
    </location>
</feature>
<dbReference type="PANTHER" id="PTHR41521:SF4">
    <property type="entry name" value="BLR0684 PROTEIN"/>
    <property type="match status" value="1"/>
</dbReference>
<dbReference type="OrthoDB" id="9806380at2"/>
<evidence type="ECO:0000259" key="1">
    <source>
        <dbReference type="Pfam" id="PF07045"/>
    </source>
</evidence>
<protein>
    <recommendedName>
        <fullName evidence="1">DUF1330 domain-containing protein</fullName>
    </recommendedName>
</protein>
<dbReference type="Proteomes" id="UP000193409">
    <property type="component" value="Unassembled WGS sequence"/>
</dbReference>
<reference evidence="2 3" key="1">
    <citation type="submission" date="2017-03" db="EMBL/GenBank/DDBJ databases">
        <authorList>
            <person name="Afonso C.L."/>
            <person name="Miller P.J."/>
            <person name="Scott M.A."/>
            <person name="Spackman E."/>
            <person name="Goraichik I."/>
            <person name="Dimitrov K.M."/>
            <person name="Suarez D.L."/>
            <person name="Swayne D.E."/>
        </authorList>
    </citation>
    <scope>NUCLEOTIDE SEQUENCE [LARGE SCALE GENOMIC DNA]</scope>
    <source>
        <strain evidence="2 3">CECT 7680</strain>
    </source>
</reference>
<evidence type="ECO:0000313" key="2">
    <source>
        <dbReference type="EMBL" id="SLN16974.1"/>
    </source>
</evidence>
<dbReference type="SUPFAM" id="SSF54909">
    <property type="entry name" value="Dimeric alpha+beta barrel"/>
    <property type="match status" value="1"/>
</dbReference>
<sequence length="97" mass="10605">MPKGYWIAQMDVTDAEGYEAYRRANALAFSKYGGRFLVRGGASTPAEGTPRSRTVVIEFGSYETALACYHSPEYAEAKALREGRSVGELVIVEGYEG</sequence>
<dbReference type="RefSeq" id="WP_085867087.1">
    <property type="nucleotide sequence ID" value="NZ_FWFQ01000002.1"/>
</dbReference>
<dbReference type="InterPro" id="IPR011008">
    <property type="entry name" value="Dimeric_a/b-barrel"/>
</dbReference>
<proteinExistence type="predicted"/>
<name>A0A1Y5RGM8_9RHOB</name>
<dbReference type="PANTHER" id="PTHR41521">
    <property type="match status" value="1"/>
</dbReference>
<accession>A0A1Y5RGM8</accession>
<organism evidence="2 3">
    <name type="scientific">Pseudoruegeria aquimaris</name>
    <dbReference type="NCBI Taxonomy" id="393663"/>
    <lineage>
        <taxon>Bacteria</taxon>
        <taxon>Pseudomonadati</taxon>
        <taxon>Pseudomonadota</taxon>
        <taxon>Alphaproteobacteria</taxon>
        <taxon>Rhodobacterales</taxon>
        <taxon>Roseobacteraceae</taxon>
        <taxon>Pseudoruegeria</taxon>
    </lineage>
</organism>
<dbReference type="AlphaFoldDB" id="A0A1Y5RGM8"/>
<dbReference type="Pfam" id="PF07045">
    <property type="entry name" value="DUF1330"/>
    <property type="match status" value="1"/>
</dbReference>
<keyword evidence="3" id="KW-1185">Reference proteome</keyword>
<evidence type="ECO:0000313" key="3">
    <source>
        <dbReference type="Proteomes" id="UP000193409"/>
    </source>
</evidence>
<dbReference type="Gene3D" id="3.30.70.100">
    <property type="match status" value="1"/>
</dbReference>